<keyword evidence="3" id="KW-1185">Reference proteome</keyword>
<feature type="signal peptide" evidence="1">
    <location>
        <begin position="1"/>
        <end position="28"/>
    </location>
</feature>
<protein>
    <recommendedName>
        <fullName evidence="4">DUF2599 domain-containing protein</fullName>
    </recommendedName>
</protein>
<name>A0ABY3T6Z4_9MICO</name>
<evidence type="ECO:0000256" key="1">
    <source>
        <dbReference type="SAM" id="SignalP"/>
    </source>
</evidence>
<reference evidence="3" key="1">
    <citation type="submission" date="2024-08" db="EMBL/GenBank/DDBJ databases">
        <title>Description of the novel species Clavibacter lycopersicum isolated from tomato seeds.</title>
        <authorList>
            <person name="Arizala E.D."/>
            <person name="Dobhal S."/>
            <person name="Alvarez A."/>
            <person name="Arif M."/>
        </authorList>
    </citation>
    <scope>NUCLEOTIDE SEQUENCE [LARGE SCALE GENOMIC DNA]</scope>
    <source>
        <strain evidence="3">A6099</strain>
    </source>
</reference>
<feature type="chain" id="PRO_5047154085" description="DUF2599 domain-containing protein" evidence="1">
    <location>
        <begin position="29"/>
        <end position="332"/>
    </location>
</feature>
<evidence type="ECO:0008006" key="4">
    <source>
        <dbReference type="Google" id="ProtNLM"/>
    </source>
</evidence>
<proteinExistence type="predicted"/>
<keyword evidence="1" id="KW-0732">Signal</keyword>
<dbReference type="EMBL" id="CP083439">
    <property type="protein sequence ID" value="UKF24885.1"/>
    <property type="molecule type" value="Genomic_DNA"/>
</dbReference>
<sequence length="332" mass="35628">MPRLLTRAGLSASSLVLLLALHDLPAPASDEGMVLGALREADTNLPVANRVLTEVAVQDDNGGVRTGAATVAVQPNGERVVVDPDDGPRIAINLPVGPAASTTTLMPGVTSAKASEDLSYVPVVKSSGSVQIASVISSPSAPTDIVYELDVPSGTSLVQDDRGAVVLVDDQGAPFGSFEAPWAVDAGGERVSTRFEVRGTALVQVVEHRTADVQYPVVADPEYSWSIFNWAWLNYNSAYSSNQLSVSISAMGRFDLATNAGQFLVSGWNILNRDFNYYTSGRWHSTLYQQWECHVLGGMAEWGTYDLELNRPSNPNWRSRIGMSPLSATCNW</sequence>
<evidence type="ECO:0000313" key="2">
    <source>
        <dbReference type="EMBL" id="UKF24885.1"/>
    </source>
</evidence>
<dbReference type="Proteomes" id="UP001649473">
    <property type="component" value="Chromosome"/>
</dbReference>
<gene>
    <name evidence="2" type="ORF">KYT88_14390</name>
</gene>
<organism evidence="2 3">
    <name type="scientific">Clavibacter seminis</name>
    <dbReference type="NCBI Taxonomy" id="2860285"/>
    <lineage>
        <taxon>Bacteria</taxon>
        <taxon>Bacillati</taxon>
        <taxon>Actinomycetota</taxon>
        <taxon>Actinomycetes</taxon>
        <taxon>Micrococcales</taxon>
        <taxon>Microbacteriaceae</taxon>
        <taxon>Clavibacter</taxon>
    </lineage>
</organism>
<accession>A0ABY3T6Z4</accession>
<evidence type="ECO:0000313" key="3">
    <source>
        <dbReference type="Proteomes" id="UP001649473"/>
    </source>
</evidence>
<dbReference type="RefSeq" id="WP_147362347.1">
    <property type="nucleotide sequence ID" value="NZ_CP083439.1"/>
</dbReference>